<evidence type="ECO:0008006" key="4">
    <source>
        <dbReference type="Google" id="ProtNLM"/>
    </source>
</evidence>
<accession>A0A448SRB8</accession>
<feature type="transmembrane region" description="Helical" evidence="1">
    <location>
        <begin position="106"/>
        <end position="127"/>
    </location>
</feature>
<keyword evidence="1" id="KW-0812">Transmembrane</keyword>
<feature type="transmembrane region" description="Helical" evidence="1">
    <location>
        <begin position="60"/>
        <end position="85"/>
    </location>
</feature>
<name>A0A448SRB8_SERFO</name>
<dbReference type="Proteomes" id="UP000270487">
    <property type="component" value="Chromosome"/>
</dbReference>
<keyword evidence="1" id="KW-1133">Transmembrane helix</keyword>
<feature type="transmembrane region" description="Helical" evidence="1">
    <location>
        <begin position="6"/>
        <end position="25"/>
    </location>
</feature>
<sequence length="171" mass="19154">MIEFVYAIVTKTPAWVYVLFIFLLIRGLKARKPAIVSLEKLAIIPLVFLLWDIYDLVARHQLTVIALLMWCCGLALGAFIGYKLVNPARIEASGEPRSISRPADYSVLPLMMIAFVTKYILGVIASISPDTLLQSGWRALAIVSGGLFAGIFVGKFIHYSRCYFLFTHRAR</sequence>
<evidence type="ECO:0000313" key="2">
    <source>
        <dbReference type="EMBL" id="VEI70197.1"/>
    </source>
</evidence>
<dbReference type="EMBL" id="LR134492">
    <property type="protein sequence ID" value="VEI70197.1"/>
    <property type="molecule type" value="Genomic_DNA"/>
</dbReference>
<dbReference type="AlphaFoldDB" id="A0A448SRB8"/>
<protein>
    <recommendedName>
        <fullName evidence="4">DUF1453 domain-containing protein</fullName>
    </recommendedName>
</protein>
<dbReference type="RefSeq" id="WP_141132200.1">
    <property type="nucleotide sequence ID" value="NZ_CAMISM010000003.1"/>
</dbReference>
<evidence type="ECO:0000313" key="3">
    <source>
        <dbReference type="Proteomes" id="UP000270487"/>
    </source>
</evidence>
<feature type="transmembrane region" description="Helical" evidence="1">
    <location>
        <begin position="139"/>
        <end position="159"/>
    </location>
</feature>
<feature type="transmembrane region" description="Helical" evidence="1">
    <location>
        <begin position="37"/>
        <end position="54"/>
    </location>
</feature>
<evidence type="ECO:0000256" key="1">
    <source>
        <dbReference type="SAM" id="Phobius"/>
    </source>
</evidence>
<proteinExistence type="predicted"/>
<gene>
    <name evidence="2" type="ORF">NCTC13193_02919</name>
</gene>
<organism evidence="2 3">
    <name type="scientific">Serratia fonticola</name>
    <dbReference type="NCBI Taxonomy" id="47917"/>
    <lineage>
        <taxon>Bacteria</taxon>
        <taxon>Pseudomonadati</taxon>
        <taxon>Pseudomonadota</taxon>
        <taxon>Gammaproteobacteria</taxon>
        <taxon>Enterobacterales</taxon>
        <taxon>Yersiniaceae</taxon>
        <taxon>Serratia</taxon>
    </lineage>
</organism>
<keyword evidence="1" id="KW-0472">Membrane</keyword>
<reference evidence="2 3" key="1">
    <citation type="submission" date="2018-12" db="EMBL/GenBank/DDBJ databases">
        <authorList>
            <consortium name="Pathogen Informatics"/>
        </authorList>
    </citation>
    <scope>NUCLEOTIDE SEQUENCE [LARGE SCALE GENOMIC DNA]</scope>
    <source>
        <strain evidence="2 3">NCTC13193</strain>
    </source>
</reference>